<reference evidence="1" key="1">
    <citation type="submission" date="2016-01" db="EMBL/GenBank/DDBJ databases">
        <authorList>
            <person name="Peeters C."/>
        </authorList>
    </citation>
    <scope>NUCLEOTIDE SEQUENCE [LARGE SCALE GENOMIC DNA]</scope>
    <source>
        <strain evidence="1">LMG 22937</strain>
    </source>
</reference>
<gene>
    <name evidence="1" type="ORF">AWB67_07011</name>
</gene>
<dbReference type="EMBL" id="FCOL02000187">
    <property type="protein sequence ID" value="SAL85694.1"/>
    <property type="molecule type" value="Genomic_DNA"/>
</dbReference>
<dbReference type="Proteomes" id="UP000054925">
    <property type="component" value="Unassembled WGS sequence"/>
</dbReference>
<organism evidence="1 2">
    <name type="scientific">Caballeronia terrestris</name>
    <dbReference type="NCBI Taxonomy" id="1226301"/>
    <lineage>
        <taxon>Bacteria</taxon>
        <taxon>Pseudomonadati</taxon>
        <taxon>Pseudomonadota</taxon>
        <taxon>Betaproteobacteria</taxon>
        <taxon>Burkholderiales</taxon>
        <taxon>Burkholderiaceae</taxon>
        <taxon>Caballeronia</taxon>
    </lineage>
</organism>
<accession>A0A158KX58</accession>
<keyword evidence="2" id="KW-1185">Reference proteome</keyword>
<proteinExistence type="predicted"/>
<comment type="caution">
    <text evidence="1">The sequence shown here is derived from an EMBL/GenBank/DDBJ whole genome shotgun (WGS) entry which is preliminary data.</text>
</comment>
<name>A0A158KX58_9BURK</name>
<protein>
    <submittedName>
        <fullName evidence="1">Uncharacterized protein</fullName>
    </submittedName>
</protein>
<sequence length="204" mass="22429">MKRDIFLGKQFSLIKRPIPSLAACSRSPSRVRLVPFPRLSDTAREDKRPCLQCVDVESPSVEAEFTYAWCIDGNELVTGRFSVALSHALDAVEACPIRSDRVQKPPGRDSADLSPQREPSAAICQSYWQLPLYELSVVPPPPPRVASATTPTTATTAPTACATWTRCRHFSRSSLLSHQLAHPDNDATSAKSTAFFKARFLLSS</sequence>
<dbReference type="AlphaFoldDB" id="A0A158KX58"/>
<evidence type="ECO:0000313" key="1">
    <source>
        <dbReference type="EMBL" id="SAL85694.1"/>
    </source>
</evidence>
<evidence type="ECO:0000313" key="2">
    <source>
        <dbReference type="Proteomes" id="UP000054925"/>
    </source>
</evidence>